<name>E6W262_DESIS</name>
<dbReference type="KEGG" id="din:Selin_0777"/>
<protein>
    <submittedName>
        <fullName evidence="2">Nitrilase/cyanide hydratase and apolipoprotein N-acyltransferase</fullName>
    </submittedName>
</protein>
<dbReference type="SUPFAM" id="SSF56317">
    <property type="entry name" value="Carbon-nitrogen hydrolase"/>
    <property type="match status" value="1"/>
</dbReference>
<evidence type="ECO:0000259" key="1">
    <source>
        <dbReference type="PROSITE" id="PS50263"/>
    </source>
</evidence>
<dbReference type="RefSeq" id="WP_013505408.1">
    <property type="nucleotide sequence ID" value="NC_014836.1"/>
</dbReference>
<dbReference type="PANTHER" id="PTHR23088:SF27">
    <property type="entry name" value="DEAMINATED GLUTATHIONE AMIDASE"/>
    <property type="match status" value="1"/>
</dbReference>
<dbReference type="InterPro" id="IPR036526">
    <property type="entry name" value="C-N_Hydrolase_sf"/>
</dbReference>
<dbReference type="STRING" id="653733.Selin_0777"/>
<dbReference type="FunCoup" id="E6W262">
    <property type="interactions" value="82"/>
</dbReference>
<proteinExistence type="predicted"/>
<dbReference type="GO" id="GO:0016746">
    <property type="term" value="F:acyltransferase activity"/>
    <property type="evidence" value="ECO:0007669"/>
    <property type="project" value="UniProtKB-KW"/>
</dbReference>
<dbReference type="PANTHER" id="PTHR23088">
    <property type="entry name" value="NITRILASE-RELATED"/>
    <property type="match status" value="1"/>
</dbReference>
<dbReference type="InterPro" id="IPR003010">
    <property type="entry name" value="C-N_Hydrolase"/>
</dbReference>
<accession>E6W262</accession>
<dbReference type="InParanoid" id="E6W262"/>
<sequence>MKIGVFQMEVVTAEPFQNLEKVRHILRTNDCQIYVLPELWSTGFCNKQFAELAPVCDEIEEQIAELSRQHNCTIIGSMLKKSPAGIHNHLSSYNRGVKELEYNKIHLFTLLREERYLIGGNSRGLAHSPDNGIYGAGICYDLRFPEMFRALAVDKAAMIFLPSQWPMERLDHFRTLCIARAIENQAFFISCNNVGRLHEKMQFAGHSLVVDPWGKVLAEGSGEQEELLICLVDPAKSDEVRQMIPVFRDRKPELYQ</sequence>
<keyword evidence="2" id="KW-0449">Lipoprotein</keyword>
<keyword evidence="2" id="KW-0808">Transferase</keyword>
<dbReference type="HOGENOM" id="CLU_030130_3_1_0"/>
<gene>
    <name evidence="2" type="ordered locus">Selin_0777</name>
</gene>
<evidence type="ECO:0000313" key="2">
    <source>
        <dbReference type="EMBL" id="ADU65520.1"/>
    </source>
</evidence>
<keyword evidence="2" id="KW-0012">Acyltransferase</keyword>
<dbReference type="PROSITE" id="PS50263">
    <property type="entry name" value="CN_HYDROLASE"/>
    <property type="match status" value="1"/>
</dbReference>
<dbReference type="OrthoDB" id="9811121at2"/>
<dbReference type="EMBL" id="CP002432">
    <property type="protein sequence ID" value="ADU65520.1"/>
    <property type="molecule type" value="Genomic_DNA"/>
</dbReference>
<feature type="domain" description="CN hydrolase" evidence="1">
    <location>
        <begin position="1"/>
        <end position="234"/>
    </location>
</feature>
<dbReference type="Pfam" id="PF00795">
    <property type="entry name" value="CN_hydrolase"/>
    <property type="match status" value="1"/>
</dbReference>
<evidence type="ECO:0000313" key="3">
    <source>
        <dbReference type="Proteomes" id="UP000002572"/>
    </source>
</evidence>
<reference evidence="2 3" key="1">
    <citation type="submission" date="2010-12" db="EMBL/GenBank/DDBJ databases">
        <title>Complete sequence of Desulfurispirillum indicum S5.</title>
        <authorList>
            <consortium name="US DOE Joint Genome Institute"/>
            <person name="Lucas S."/>
            <person name="Copeland A."/>
            <person name="Lapidus A."/>
            <person name="Cheng J.-F."/>
            <person name="Goodwin L."/>
            <person name="Pitluck S."/>
            <person name="Chertkov O."/>
            <person name="Held B."/>
            <person name="Detter J.C."/>
            <person name="Han C."/>
            <person name="Tapia R."/>
            <person name="Land M."/>
            <person name="Hauser L."/>
            <person name="Kyrpides N."/>
            <person name="Ivanova N."/>
            <person name="Mikhailova N."/>
            <person name="Haggblom M."/>
            <person name="Rauschenbach I."/>
            <person name="Bini E."/>
            <person name="Woyke T."/>
        </authorList>
    </citation>
    <scope>NUCLEOTIDE SEQUENCE [LARGE SCALE GENOMIC DNA]</scope>
    <source>
        <strain evidence="3">ATCC BAA-1389 / DSM 22839 / S5</strain>
    </source>
</reference>
<dbReference type="eggNOG" id="COG0388">
    <property type="taxonomic scope" value="Bacteria"/>
</dbReference>
<keyword evidence="3" id="KW-1185">Reference proteome</keyword>
<dbReference type="Gene3D" id="3.60.110.10">
    <property type="entry name" value="Carbon-nitrogen hydrolase"/>
    <property type="match status" value="1"/>
</dbReference>
<dbReference type="AlphaFoldDB" id="E6W262"/>
<organism evidence="2 3">
    <name type="scientific">Desulfurispirillum indicum (strain ATCC BAA-1389 / DSM 22839 / S5)</name>
    <dbReference type="NCBI Taxonomy" id="653733"/>
    <lineage>
        <taxon>Bacteria</taxon>
        <taxon>Pseudomonadati</taxon>
        <taxon>Chrysiogenota</taxon>
        <taxon>Chrysiogenia</taxon>
        <taxon>Chrysiogenales</taxon>
        <taxon>Chrysiogenaceae</taxon>
        <taxon>Desulfurispirillum</taxon>
    </lineage>
</organism>
<dbReference type="Proteomes" id="UP000002572">
    <property type="component" value="Chromosome"/>
</dbReference>